<dbReference type="PANTHER" id="PTHR11941">
    <property type="entry name" value="ENOYL-COA HYDRATASE-RELATED"/>
    <property type="match status" value="1"/>
</dbReference>
<organism evidence="3 4">
    <name type="scientific">Cladorrhinum samala</name>
    <dbReference type="NCBI Taxonomy" id="585594"/>
    <lineage>
        <taxon>Eukaryota</taxon>
        <taxon>Fungi</taxon>
        <taxon>Dikarya</taxon>
        <taxon>Ascomycota</taxon>
        <taxon>Pezizomycotina</taxon>
        <taxon>Sordariomycetes</taxon>
        <taxon>Sordariomycetidae</taxon>
        <taxon>Sordariales</taxon>
        <taxon>Podosporaceae</taxon>
        <taxon>Cladorrhinum</taxon>
    </lineage>
</organism>
<dbReference type="PANTHER" id="PTHR11941:SF54">
    <property type="entry name" value="ENOYL-COA HYDRATASE, MITOCHONDRIAL"/>
    <property type="match status" value="1"/>
</dbReference>
<dbReference type="GO" id="GO:0016836">
    <property type="term" value="F:hydro-lyase activity"/>
    <property type="evidence" value="ECO:0007669"/>
    <property type="project" value="UniProtKB-ARBA"/>
</dbReference>
<dbReference type="Pfam" id="PF00378">
    <property type="entry name" value="ECH_1"/>
    <property type="match status" value="1"/>
</dbReference>
<dbReference type="Proteomes" id="UP001321749">
    <property type="component" value="Unassembled WGS sequence"/>
</dbReference>
<dbReference type="EMBL" id="MU865108">
    <property type="protein sequence ID" value="KAK4457548.1"/>
    <property type="molecule type" value="Genomic_DNA"/>
</dbReference>
<keyword evidence="2" id="KW-0456">Lyase</keyword>
<dbReference type="FunFam" id="1.10.12.10:FF:000001">
    <property type="entry name" value="Probable enoyl-CoA hydratase, mitochondrial"/>
    <property type="match status" value="1"/>
</dbReference>
<protein>
    <submittedName>
        <fullName evidence="3">ClpP/crotonase-like domain-containing protein</fullName>
    </submittedName>
</protein>
<comment type="similarity">
    <text evidence="1">Belongs to the enoyl-CoA hydratase/isomerase family.</text>
</comment>
<dbReference type="FunFam" id="3.90.226.10:FF:000009">
    <property type="entry name" value="Carnitinyl-CoA dehydratase"/>
    <property type="match status" value="1"/>
</dbReference>
<dbReference type="InterPro" id="IPR014748">
    <property type="entry name" value="Enoyl-CoA_hydra_C"/>
</dbReference>
<dbReference type="CDD" id="cd06558">
    <property type="entry name" value="crotonase-like"/>
    <property type="match status" value="1"/>
</dbReference>
<evidence type="ECO:0000313" key="4">
    <source>
        <dbReference type="Proteomes" id="UP001321749"/>
    </source>
</evidence>
<dbReference type="InterPro" id="IPR001753">
    <property type="entry name" value="Enoyl-CoA_hydra/iso"/>
</dbReference>
<name>A0AAV9HA86_9PEZI</name>
<reference evidence="3" key="1">
    <citation type="journal article" date="2023" name="Mol. Phylogenet. Evol.">
        <title>Genome-scale phylogeny and comparative genomics of the fungal order Sordariales.</title>
        <authorList>
            <person name="Hensen N."/>
            <person name="Bonometti L."/>
            <person name="Westerberg I."/>
            <person name="Brannstrom I.O."/>
            <person name="Guillou S."/>
            <person name="Cros-Aarteil S."/>
            <person name="Calhoun S."/>
            <person name="Haridas S."/>
            <person name="Kuo A."/>
            <person name="Mondo S."/>
            <person name="Pangilinan J."/>
            <person name="Riley R."/>
            <person name="LaButti K."/>
            <person name="Andreopoulos B."/>
            <person name="Lipzen A."/>
            <person name="Chen C."/>
            <person name="Yan M."/>
            <person name="Daum C."/>
            <person name="Ng V."/>
            <person name="Clum A."/>
            <person name="Steindorff A."/>
            <person name="Ohm R.A."/>
            <person name="Martin F."/>
            <person name="Silar P."/>
            <person name="Natvig D.O."/>
            <person name="Lalanne C."/>
            <person name="Gautier V."/>
            <person name="Ament-Velasquez S.L."/>
            <person name="Kruys A."/>
            <person name="Hutchinson M.I."/>
            <person name="Powell A.J."/>
            <person name="Barry K."/>
            <person name="Miller A.N."/>
            <person name="Grigoriev I.V."/>
            <person name="Debuchy R."/>
            <person name="Gladieux P."/>
            <person name="Hiltunen Thoren M."/>
            <person name="Johannesson H."/>
        </authorList>
    </citation>
    <scope>NUCLEOTIDE SEQUENCE</scope>
    <source>
        <strain evidence="3">PSN324</strain>
    </source>
</reference>
<evidence type="ECO:0000256" key="2">
    <source>
        <dbReference type="ARBA" id="ARBA00023239"/>
    </source>
</evidence>
<keyword evidence="4" id="KW-1185">Reference proteome</keyword>
<comment type="caution">
    <text evidence="3">The sequence shown here is derived from an EMBL/GenBank/DDBJ whole genome shotgun (WGS) entry which is preliminary data.</text>
</comment>
<dbReference type="AlphaFoldDB" id="A0AAV9HA86"/>
<dbReference type="GO" id="GO:0006635">
    <property type="term" value="P:fatty acid beta-oxidation"/>
    <property type="evidence" value="ECO:0007669"/>
    <property type="project" value="TreeGrafter"/>
</dbReference>
<evidence type="ECO:0000313" key="3">
    <source>
        <dbReference type="EMBL" id="KAK4457548.1"/>
    </source>
</evidence>
<dbReference type="Gene3D" id="3.90.226.10">
    <property type="entry name" value="2-enoyl-CoA Hydratase, Chain A, domain 1"/>
    <property type="match status" value="1"/>
</dbReference>
<dbReference type="GO" id="GO:0005739">
    <property type="term" value="C:mitochondrion"/>
    <property type="evidence" value="ECO:0007669"/>
    <property type="project" value="TreeGrafter"/>
</dbReference>
<sequence>MDSMRDIQVTVDDATGVALVRLDRPAKRNAFSQAMIGELVATLHHLDTLKSVRVAVLTGSSEGPFCAGMDIKELSQLNTAEAHRQGFLRDLTSAFARFSKPIIAGVVGAALGGGFEVALACDIIYAADDATFGLPEIKIGTIPGAGGTQRLTRALGKYKAMEFILTGESATGKEFERLGLVTKVFPRDQVIGEALKLAERIAAKSAPVAQLAKQAILSAENTHLDMGMAVESSLYYATFSIQDFREGQAAFLEKRAPEFNHA</sequence>
<dbReference type="InterPro" id="IPR029045">
    <property type="entry name" value="ClpP/crotonase-like_dom_sf"/>
</dbReference>
<dbReference type="SUPFAM" id="SSF52096">
    <property type="entry name" value="ClpP/crotonase"/>
    <property type="match status" value="1"/>
</dbReference>
<proteinExistence type="inferred from homology"/>
<reference evidence="3" key="2">
    <citation type="submission" date="2023-06" db="EMBL/GenBank/DDBJ databases">
        <authorList>
            <consortium name="Lawrence Berkeley National Laboratory"/>
            <person name="Mondo S.J."/>
            <person name="Hensen N."/>
            <person name="Bonometti L."/>
            <person name="Westerberg I."/>
            <person name="Brannstrom I.O."/>
            <person name="Guillou S."/>
            <person name="Cros-Aarteil S."/>
            <person name="Calhoun S."/>
            <person name="Haridas S."/>
            <person name="Kuo A."/>
            <person name="Pangilinan J."/>
            <person name="Riley R."/>
            <person name="Labutti K."/>
            <person name="Andreopoulos B."/>
            <person name="Lipzen A."/>
            <person name="Chen C."/>
            <person name="Yanf M."/>
            <person name="Daum C."/>
            <person name="Ng V."/>
            <person name="Clum A."/>
            <person name="Steindorff A."/>
            <person name="Ohm R."/>
            <person name="Martin F."/>
            <person name="Silar P."/>
            <person name="Natvig D."/>
            <person name="Lalanne C."/>
            <person name="Gautier V."/>
            <person name="Ament-Velasquez S.L."/>
            <person name="Kruys A."/>
            <person name="Hutchinson M.I."/>
            <person name="Powell A.J."/>
            <person name="Barry K."/>
            <person name="Miller A.N."/>
            <person name="Grigoriev I.V."/>
            <person name="Debuchy R."/>
            <person name="Gladieux P."/>
            <person name="Thoren M.H."/>
            <person name="Johannesson H."/>
        </authorList>
    </citation>
    <scope>NUCLEOTIDE SEQUENCE</scope>
    <source>
        <strain evidence="3">PSN324</strain>
    </source>
</reference>
<dbReference type="Gene3D" id="1.10.12.10">
    <property type="entry name" value="Lyase 2-enoyl-coa Hydratase, Chain A, domain 2"/>
    <property type="match status" value="1"/>
</dbReference>
<accession>A0AAV9HA86</accession>
<evidence type="ECO:0000256" key="1">
    <source>
        <dbReference type="ARBA" id="ARBA00005254"/>
    </source>
</evidence>
<gene>
    <name evidence="3" type="ORF">QBC42DRAFT_341631</name>
</gene>